<sequence>MDHNTNLAIAAILMSFLVAFALLFDMCKIGENRNTLGFSPNNALATLVACLFAIFYSSVSSTYVVYMIGDGVSFLTATLYLIMFFKHATVSKRYLIVGVTTLLFLTFGVLLVLHFGFIHDGDMAGKKIVKLTSAYLYAVSASVGFVMPFILAVFEFRGTGRVKSFSWLLSILGMVTCALWIAHTCTGSAVDNFTLIPNAIGLGACAVQFGLWYYFAKIRIQEQENNNQGGINGGGGGLEMN</sequence>
<keyword evidence="3" id="KW-0472">Membrane</keyword>
<proteinExistence type="predicted"/>
<keyword evidence="5" id="KW-1185">Reference proteome</keyword>
<name>A0AAV8HYX5_9POAL</name>
<feature type="transmembrane region" description="Helical" evidence="3">
    <location>
        <begin position="94"/>
        <end position="115"/>
    </location>
</feature>
<evidence type="ECO:0000256" key="1">
    <source>
        <dbReference type="ARBA" id="ARBA00004651"/>
    </source>
</evidence>
<dbReference type="PANTHER" id="PTHR10791">
    <property type="entry name" value="RAG1-ACTIVATING PROTEIN 1"/>
    <property type="match status" value="1"/>
</dbReference>
<feature type="transmembrane region" description="Helical" evidence="3">
    <location>
        <begin position="166"/>
        <end position="183"/>
    </location>
</feature>
<comment type="caution">
    <text evidence="4">The sequence shown here is derived from an EMBL/GenBank/DDBJ whole genome shotgun (WGS) entry which is preliminary data.</text>
</comment>
<feature type="transmembrane region" description="Helical" evidence="3">
    <location>
        <begin position="63"/>
        <end position="82"/>
    </location>
</feature>
<feature type="transmembrane region" description="Helical" evidence="3">
    <location>
        <begin position="6"/>
        <end position="24"/>
    </location>
</feature>
<evidence type="ECO:0000256" key="2">
    <source>
        <dbReference type="ARBA" id="ARBA00022475"/>
    </source>
</evidence>
<gene>
    <name evidence="4" type="ORF">LUZ62_033966</name>
</gene>
<dbReference type="GO" id="GO:0005886">
    <property type="term" value="C:plasma membrane"/>
    <property type="evidence" value="ECO:0007669"/>
    <property type="project" value="UniProtKB-SubCell"/>
</dbReference>
<feature type="transmembrane region" description="Helical" evidence="3">
    <location>
        <begin position="195"/>
        <end position="215"/>
    </location>
</feature>
<dbReference type="EMBL" id="JAMFTS010000001">
    <property type="protein sequence ID" value="KAJ4821400.1"/>
    <property type="molecule type" value="Genomic_DNA"/>
</dbReference>
<dbReference type="GO" id="GO:0051119">
    <property type="term" value="F:sugar transmembrane transporter activity"/>
    <property type="evidence" value="ECO:0007669"/>
    <property type="project" value="InterPro"/>
</dbReference>
<feature type="transmembrane region" description="Helical" evidence="3">
    <location>
        <begin position="135"/>
        <end position="154"/>
    </location>
</feature>
<comment type="subcellular location">
    <subcellularLocation>
        <location evidence="1">Cell membrane</location>
        <topology evidence="1">Multi-pass membrane protein</topology>
    </subcellularLocation>
</comment>
<dbReference type="AlphaFoldDB" id="A0AAV8HYX5"/>
<reference evidence="4" key="1">
    <citation type="submission" date="2022-08" db="EMBL/GenBank/DDBJ databases">
        <authorList>
            <person name="Marques A."/>
        </authorList>
    </citation>
    <scope>NUCLEOTIDE SEQUENCE</scope>
    <source>
        <strain evidence="4">RhyPub2mFocal</strain>
        <tissue evidence="4">Leaves</tissue>
    </source>
</reference>
<dbReference type="Gene3D" id="1.20.1280.290">
    <property type="match status" value="2"/>
</dbReference>
<keyword evidence="3" id="KW-1133">Transmembrane helix</keyword>
<protein>
    <submittedName>
        <fullName evidence="4">Bidirectional sugar transporter SWEET</fullName>
    </submittedName>
</protein>
<feature type="transmembrane region" description="Helical" evidence="3">
    <location>
        <begin position="36"/>
        <end position="57"/>
    </location>
</feature>
<keyword evidence="4" id="KW-0762">Sugar transport</keyword>
<evidence type="ECO:0000313" key="4">
    <source>
        <dbReference type="EMBL" id="KAJ4821400.1"/>
    </source>
</evidence>
<evidence type="ECO:0000256" key="3">
    <source>
        <dbReference type="SAM" id="Phobius"/>
    </source>
</evidence>
<dbReference type="InterPro" id="IPR047664">
    <property type="entry name" value="SWEET"/>
</dbReference>
<organism evidence="4 5">
    <name type="scientific">Rhynchospora pubera</name>
    <dbReference type="NCBI Taxonomy" id="906938"/>
    <lineage>
        <taxon>Eukaryota</taxon>
        <taxon>Viridiplantae</taxon>
        <taxon>Streptophyta</taxon>
        <taxon>Embryophyta</taxon>
        <taxon>Tracheophyta</taxon>
        <taxon>Spermatophyta</taxon>
        <taxon>Magnoliopsida</taxon>
        <taxon>Liliopsida</taxon>
        <taxon>Poales</taxon>
        <taxon>Cyperaceae</taxon>
        <taxon>Cyperoideae</taxon>
        <taxon>Rhynchosporeae</taxon>
        <taxon>Rhynchospora</taxon>
    </lineage>
</organism>
<keyword evidence="4" id="KW-0813">Transport</keyword>
<accession>A0AAV8HYX5</accession>
<dbReference type="PANTHER" id="PTHR10791:SF30">
    <property type="entry name" value="SUGAR TRANSPORTER SWEET1"/>
    <property type="match status" value="1"/>
</dbReference>
<keyword evidence="3" id="KW-0812">Transmembrane</keyword>
<dbReference type="Proteomes" id="UP001140206">
    <property type="component" value="Chromosome 1"/>
</dbReference>
<evidence type="ECO:0000313" key="5">
    <source>
        <dbReference type="Proteomes" id="UP001140206"/>
    </source>
</evidence>
<keyword evidence="2" id="KW-1003">Cell membrane</keyword>